<dbReference type="Proteomes" id="UP000799428">
    <property type="component" value="Unassembled WGS sequence"/>
</dbReference>
<dbReference type="Pfam" id="PF16010">
    <property type="entry name" value="CDH-cyt"/>
    <property type="match status" value="1"/>
</dbReference>
<name>A0A6G1K184_9PLEO</name>
<dbReference type="AlphaFoldDB" id="A0A6G1K184"/>
<sequence length="217" mass="22634">MKFTTLLLSGLAALTTAQTAAPYTDAKSGITFNAFIGSTGYFFGIALPANSTSSNTDFIATIGGKGTGWSGVSLGGGMLNKLLVVAWPNAQAIVSSFRKTANYGSPAVATGTFTQTPIANGTYVNATHWTYTFLCSKCILSDKTTFAPTDLTASFGYALNAAAPAQKTNPASSVAKHTSQGQVSLDLKKAQSASFESWRSWAVKSAVTVAVKREWEG</sequence>
<dbReference type="InterPro" id="IPR015920">
    <property type="entry name" value="Cellobiose_DH-like_cyt"/>
</dbReference>
<evidence type="ECO:0000256" key="1">
    <source>
        <dbReference type="SAM" id="SignalP"/>
    </source>
</evidence>
<dbReference type="CDD" id="cd09630">
    <property type="entry name" value="CDH_like_cytochrome"/>
    <property type="match status" value="1"/>
</dbReference>
<proteinExistence type="predicted"/>
<dbReference type="InterPro" id="IPR053208">
    <property type="entry name" value="GMC_Oxidoreductase_CD"/>
</dbReference>
<evidence type="ECO:0000313" key="4">
    <source>
        <dbReference type="Proteomes" id="UP000799428"/>
    </source>
</evidence>
<organism evidence="3 4">
    <name type="scientific">Pleomassaria siparia CBS 279.74</name>
    <dbReference type="NCBI Taxonomy" id="1314801"/>
    <lineage>
        <taxon>Eukaryota</taxon>
        <taxon>Fungi</taxon>
        <taxon>Dikarya</taxon>
        <taxon>Ascomycota</taxon>
        <taxon>Pezizomycotina</taxon>
        <taxon>Dothideomycetes</taxon>
        <taxon>Pleosporomycetidae</taxon>
        <taxon>Pleosporales</taxon>
        <taxon>Pleomassariaceae</taxon>
        <taxon>Pleomassaria</taxon>
    </lineage>
</organism>
<dbReference type="SUPFAM" id="SSF49344">
    <property type="entry name" value="CBD9-like"/>
    <property type="match status" value="1"/>
</dbReference>
<gene>
    <name evidence="3" type="ORF">K504DRAFT_447884</name>
</gene>
<dbReference type="PANTHER" id="PTHR47190">
    <property type="entry name" value="DEHYDROGENASE, PUTATIVE-RELATED"/>
    <property type="match status" value="1"/>
</dbReference>
<dbReference type="EMBL" id="MU005776">
    <property type="protein sequence ID" value="KAF2706157.1"/>
    <property type="molecule type" value="Genomic_DNA"/>
</dbReference>
<feature type="signal peptide" evidence="1">
    <location>
        <begin position="1"/>
        <end position="17"/>
    </location>
</feature>
<dbReference type="PANTHER" id="PTHR47190:SF4">
    <property type="entry name" value="DEHYDROGENASE, PUTATIVE-RELATED"/>
    <property type="match status" value="1"/>
</dbReference>
<dbReference type="OrthoDB" id="413885at2759"/>
<evidence type="ECO:0000259" key="2">
    <source>
        <dbReference type="Pfam" id="PF16010"/>
    </source>
</evidence>
<feature type="chain" id="PRO_5026229382" evidence="1">
    <location>
        <begin position="18"/>
        <end position="217"/>
    </location>
</feature>
<evidence type="ECO:0000313" key="3">
    <source>
        <dbReference type="EMBL" id="KAF2706157.1"/>
    </source>
</evidence>
<dbReference type="Gene3D" id="2.60.40.1210">
    <property type="entry name" value="Cellobiose dehydrogenase, cytochrome domain"/>
    <property type="match status" value="1"/>
</dbReference>
<protein>
    <submittedName>
        <fullName evidence="3">Iron reductase domain protein</fullName>
    </submittedName>
</protein>
<reference evidence="3" key="1">
    <citation type="journal article" date="2020" name="Stud. Mycol.">
        <title>101 Dothideomycetes genomes: a test case for predicting lifestyles and emergence of pathogens.</title>
        <authorList>
            <person name="Haridas S."/>
            <person name="Albert R."/>
            <person name="Binder M."/>
            <person name="Bloem J."/>
            <person name="Labutti K."/>
            <person name="Salamov A."/>
            <person name="Andreopoulos B."/>
            <person name="Baker S."/>
            <person name="Barry K."/>
            <person name="Bills G."/>
            <person name="Bluhm B."/>
            <person name="Cannon C."/>
            <person name="Castanera R."/>
            <person name="Culley D."/>
            <person name="Daum C."/>
            <person name="Ezra D."/>
            <person name="Gonzalez J."/>
            <person name="Henrissat B."/>
            <person name="Kuo A."/>
            <person name="Liang C."/>
            <person name="Lipzen A."/>
            <person name="Lutzoni F."/>
            <person name="Magnuson J."/>
            <person name="Mondo S."/>
            <person name="Nolan M."/>
            <person name="Ohm R."/>
            <person name="Pangilinan J."/>
            <person name="Park H.-J."/>
            <person name="Ramirez L."/>
            <person name="Alfaro M."/>
            <person name="Sun H."/>
            <person name="Tritt A."/>
            <person name="Yoshinaga Y."/>
            <person name="Zwiers L.-H."/>
            <person name="Turgeon B."/>
            <person name="Goodwin S."/>
            <person name="Spatafora J."/>
            <person name="Crous P."/>
            <person name="Grigoriev I."/>
        </authorList>
    </citation>
    <scope>NUCLEOTIDE SEQUENCE</scope>
    <source>
        <strain evidence="3">CBS 279.74</strain>
    </source>
</reference>
<keyword evidence="1" id="KW-0732">Signal</keyword>
<feature type="domain" description="Cellobiose dehydrogenase-like cytochrome" evidence="2">
    <location>
        <begin position="23"/>
        <end position="196"/>
    </location>
</feature>
<accession>A0A6G1K184</accession>
<keyword evidence="4" id="KW-1185">Reference proteome</keyword>